<protein>
    <submittedName>
        <fullName evidence="2">Uncharacterized protein</fullName>
    </submittedName>
</protein>
<name>A0A8J8T336_HALGN</name>
<dbReference type="Proteomes" id="UP000785679">
    <property type="component" value="Unassembled WGS sequence"/>
</dbReference>
<sequence>MLLQKREGQTMEQRGMSSCDQAPYAPSSPSALRALSTLTTSIINHQQTVSQTPGAGSLVCLVIYSITNDEPSPSIFFQRMFTFFSRLLEHLCQPLLIYDLHRLNR</sequence>
<keyword evidence="3" id="KW-1185">Reference proteome</keyword>
<dbReference type="EMBL" id="RRYP01007449">
    <property type="protein sequence ID" value="TNV80492.1"/>
    <property type="molecule type" value="Genomic_DNA"/>
</dbReference>
<comment type="caution">
    <text evidence="2">The sequence shown here is derived from an EMBL/GenBank/DDBJ whole genome shotgun (WGS) entry which is preliminary data.</text>
</comment>
<feature type="region of interest" description="Disordered" evidence="1">
    <location>
        <begin position="1"/>
        <end position="28"/>
    </location>
</feature>
<proteinExistence type="predicted"/>
<dbReference type="AlphaFoldDB" id="A0A8J8T336"/>
<feature type="compositionally biased region" description="Polar residues" evidence="1">
    <location>
        <begin position="10"/>
        <end position="20"/>
    </location>
</feature>
<accession>A0A8J8T336</accession>
<evidence type="ECO:0000256" key="1">
    <source>
        <dbReference type="SAM" id="MobiDB-lite"/>
    </source>
</evidence>
<evidence type="ECO:0000313" key="2">
    <source>
        <dbReference type="EMBL" id="TNV80492.1"/>
    </source>
</evidence>
<evidence type="ECO:0000313" key="3">
    <source>
        <dbReference type="Proteomes" id="UP000785679"/>
    </source>
</evidence>
<organism evidence="2 3">
    <name type="scientific">Halteria grandinella</name>
    <dbReference type="NCBI Taxonomy" id="5974"/>
    <lineage>
        <taxon>Eukaryota</taxon>
        <taxon>Sar</taxon>
        <taxon>Alveolata</taxon>
        <taxon>Ciliophora</taxon>
        <taxon>Intramacronucleata</taxon>
        <taxon>Spirotrichea</taxon>
        <taxon>Stichotrichia</taxon>
        <taxon>Sporadotrichida</taxon>
        <taxon>Halteriidae</taxon>
        <taxon>Halteria</taxon>
    </lineage>
</organism>
<gene>
    <name evidence="2" type="ORF">FGO68_gene9529</name>
</gene>
<reference evidence="2" key="1">
    <citation type="submission" date="2019-06" db="EMBL/GenBank/DDBJ databases">
        <authorList>
            <person name="Zheng W."/>
        </authorList>
    </citation>
    <scope>NUCLEOTIDE SEQUENCE</scope>
    <source>
        <strain evidence="2">QDHG01</strain>
    </source>
</reference>